<dbReference type="Pfam" id="PF10727">
    <property type="entry name" value="Rossmann-like"/>
    <property type="match status" value="1"/>
</dbReference>
<dbReference type="RefSeq" id="WP_015045541.1">
    <property type="nucleotide sequence ID" value="NC_018868.3"/>
</dbReference>
<evidence type="ECO:0000256" key="1">
    <source>
        <dbReference type="ARBA" id="ARBA00023002"/>
    </source>
</evidence>
<dbReference type="InterPro" id="IPR037108">
    <property type="entry name" value="TM1727-like_C_sf"/>
</dbReference>
<dbReference type="InterPro" id="IPR036291">
    <property type="entry name" value="NAD(P)-bd_dom_sf"/>
</dbReference>
<evidence type="ECO:0000259" key="3">
    <source>
        <dbReference type="Pfam" id="PF10728"/>
    </source>
</evidence>
<sequence length="301" mass="31824">MITTLNLLGAGKLGRTLAAVWARQNILSIQQVFARNPPHDAVAFIGTGEACTLNQQARGADFWLLACPDDQIPQAVQWLAQRQIIEPGNLVFHCSGSLNSRVLSPLTTQGAQLASVHPAHSFADPAKSLGTFAGSLCCAEGDTEALAQLEPLFSAIGGQWQTLDADRKPLYHAATVAASNYLVTTLHYAKTLAANAGLDEAHTRALLTPLATQALDNVLTMPSTAALTGPISRADAATLQSHWQALAQDKPAQALYHALARATLALAQQQPAANTAALAAIDALLDQWQPTLSDITSNHHE</sequence>
<dbReference type="InterPro" id="IPR018931">
    <property type="entry name" value="DUF2520"/>
</dbReference>
<dbReference type="SUPFAM" id="SSF51735">
    <property type="entry name" value="NAD(P)-binding Rossmann-fold domains"/>
    <property type="match status" value="1"/>
</dbReference>
<dbReference type="Pfam" id="PF10728">
    <property type="entry name" value="DUF2520"/>
    <property type="match status" value="1"/>
</dbReference>
<dbReference type="Gene3D" id="3.40.50.720">
    <property type="entry name" value="NAD(P)-binding Rossmann-like Domain"/>
    <property type="match status" value="1"/>
</dbReference>
<dbReference type="OrthoDB" id="8650434at2"/>
<dbReference type="KEGG" id="saga:M5M_00665"/>
<reference evidence="4 5" key="1">
    <citation type="journal article" date="2013" name="Genome Announc.">
        <title>Complete genome sequence of Simiduia agarivorans SA1(T), a marine bacterium able to degrade a variety of polysaccharides.</title>
        <authorList>
            <person name="Lin S.Y."/>
            <person name="Shieh W.Y."/>
            <person name="Chen J.S."/>
            <person name="Tang S.L."/>
        </authorList>
    </citation>
    <scope>NUCLEOTIDE SEQUENCE [LARGE SCALE GENOMIC DNA]</scope>
    <source>
        <strain evidence="5">DSM 21679 / JCM 13881 / BCRC 17597 / SA1</strain>
    </source>
</reference>
<feature type="domain" description="Putative oxidoreductase/dehydrogenase Rossmann-like" evidence="2">
    <location>
        <begin position="7"/>
        <end position="118"/>
    </location>
</feature>
<proteinExistence type="predicted"/>
<accession>K4KHE0</accession>
<dbReference type="eggNOG" id="COG5495">
    <property type="taxonomic scope" value="Bacteria"/>
</dbReference>
<name>K4KHE0_SIMAS</name>
<dbReference type="HOGENOM" id="CLU_055635_1_0_6"/>
<dbReference type="Gene3D" id="1.10.1040.20">
    <property type="entry name" value="ProC-like, C-terminal domain"/>
    <property type="match status" value="1"/>
</dbReference>
<gene>
    <name evidence="4" type="ordered locus">M5M_00665</name>
</gene>
<feature type="domain" description="DUF2520" evidence="3">
    <location>
        <begin position="136"/>
        <end position="263"/>
    </location>
</feature>
<dbReference type="InterPro" id="IPR008927">
    <property type="entry name" value="6-PGluconate_DH-like_C_sf"/>
</dbReference>
<dbReference type="Proteomes" id="UP000000466">
    <property type="component" value="Chromosome"/>
</dbReference>
<dbReference type="EMBL" id="CP003746">
    <property type="protein sequence ID" value="AFU97368.1"/>
    <property type="molecule type" value="Genomic_DNA"/>
</dbReference>
<keyword evidence="1" id="KW-0560">Oxidoreductase</keyword>
<keyword evidence="5" id="KW-1185">Reference proteome</keyword>
<dbReference type="PANTHER" id="PTHR40459:SF1">
    <property type="entry name" value="CONSERVED HYPOTHETICAL ALANINE AND LEUCINE RICH PROTEIN"/>
    <property type="match status" value="1"/>
</dbReference>
<dbReference type="SUPFAM" id="SSF48179">
    <property type="entry name" value="6-phosphogluconate dehydrogenase C-terminal domain-like"/>
    <property type="match status" value="1"/>
</dbReference>
<evidence type="ECO:0000259" key="2">
    <source>
        <dbReference type="Pfam" id="PF10727"/>
    </source>
</evidence>
<protein>
    <recommendedName>
        <fullName evidence="6">DUF2520 domain-containing protein</fullName>
    </recommendedName>
</protein>
<evidence type="ECO:0000313" key="4">
    <source>
        <dbReference type="EMBL" id="AFU97368.1"/>
    </source>
</evidence>
<evidence type="ECO:0008006" key="6">
    <source>
        <dbReference type="Google" id="ProtNLM"/>
    </source>
</evidence>
<dbReference type="InterPro" id="IPR019665">
    <property type="entry name" value="OxRdtase/DH_put_Rossmann_dom"/>
</dbReference>
<dbReference type="GO" id="GO:0016491">
    <property type="term" value="F:oxidoreductase activity"/>
    <property type="evidence" value="ECO:0007669"/>
    <property type="project" value="UniProtKB-KW"/>
</dbReference>
<organism evidence="4 5">
    <name type="scientific">Simiduia agarivorans (strain DSM 21679 / JCM 13881 / BCRC 17597 / SA1)</name>
    <dbReference type="NCBI Taxonomy" id="1117647"/>
    <lineage>
        <taxon>Bacteria</taxon>
        <taxon>Pseudomonadati</taxon>
        <taxon>Pseudomonadota</taxon>
        <taxon>Gammaproteobacteria</taxon>
        <taxon>Cellvibrionales</taxon>
        <taxon>Cellvibrionaceae</taxon>
        <taxon>Simiduia</taxon>
    </lineage>
</organism>
<dbReference type="PANTHER" id="PTHR40459">
    <property type="entry name" value="CONSERVED HYPOTHETICAL ALANINE AND LEUCINE RICH PROTEIN"/>
    <property type="match status" value="1"/>
</dbReference>
<dbReference type="STRING" id="1117647.M5M_00665"/>
<dbReference type="AlphaFoldDB" id="K4KHE0"/>
<evidence type="ECO:0000313" key="5">
    <source>
        <dbReference type="Proteomes" id="UP000000466"/>
    </source>
</evidence>